<sequence>MGQVLSFRTRNSNVSPSSSIDKLTDDQVYELIAGRQRGQLVGYDKDLDVMGAAQVYRITPDAHHEAFTMQYVAERTSIPIPRVRKVFPDRKDHSKHWIVMDFISGQTLMHCWPMLSICRKLCIMCTLWWYIHQAKNVPLPNPDIPGPFDGTGLPLLCRGPQFPDNGASPLKNYQELVIWFDYQLYSHQVRLYRAWGLLWKSPKFPQLVGSGNPLVFCHNDLNMRNIMLDDNNRVWLLDWEYSGAYPPWFDYAVLKGWANAVNPDRRLPRLFRIFIPIIAGNHSLIYHHY</sequence>
<keyword evidence="2" id="KW-0808">Transferase</keyword>
<gene>
    <name evidence="2" type="ORF">BDP27DRAFT_1312115</name>
</gene>
<dbReference type="PANTHER" id="PTHR21310:SF39">
    <property type="entry name" value="AMINOGLYCOSIDE PHOSPHOTRANSFERASE DOMAIN-CONTAINING PROTEIN"/>
    <property type="match status" value="1"/>
</dbReference>
<feature type="domain" description="Aminoglycoside phosphotransferase" evidence="1">
    <location>
        <begin position="60"/>
        <end position="255"/>
    </location>
</feature>
<reference evidence="2" key="1">
    <citation type="submission" date="2020-11" db="EMBL/GenBank/DDBJ databases">
        <authorList>
            <consortium name="DOE Joint Genome Institute"/>
            <person name="Ahrendt S."/>
            <person name="Riley R."/>
            <person name="Andreopoulos W."/>
            <person name="Labutti K."/>
            <person name="Pangilinan J."/>
            <person name="Ruiz-Duenas F.J."/>
            <person name="Barrasa J.M."/>
            <person name="Sanchez-Garcia M."/>
            <person name="Camarero S."/>
            <person name="Miyauchi S."/>
            <person name="Serrano A."/>
            <person name="Linde D."/>
            <person name="Babiker R."/>
            <person name="Drula E."/>
            <person name="Ayuso-Fernandez I."/>
            <person name="Pacheco R."/>
            <person name="Padilla G."/>
            <person name="Ferreira P."/>
            <person name="Barriuso J."/>
            <person name="Kellner H."/>
            <person name="Castanera R."/>
            <person name="Alfaro M."/>
            <person name="Ramirez L."/>
            <person name="Pisabarro A.G."/>
            <person name="Kuo A."/>
            <person name="Tritt A."/>
            <person name="Lipzen A."/>
            <person name="He G."/>
            <person name="Yan M."/>
            <person name="Ng V."/>
            <person name="Cullen D."/>
            <person name="Martin F."/>
            <person name="Rosso M.-N."/>
            <person name="Henrissat B."/>
            <person name="Hibbett D."/>
            <person name="Martinez A.T."/>
            <person name="Grigoriev I.V."/>
        </authorList>
    </citation>
    <scope>NUCLEOTIDE SEQUENCE</scope>
    <source>
        <strain evidence="2">AH 40177</strain>
    </source>
</reference>
<name>A0A9P5Q9R2_9AGAR</name>
<dbReference type="InterPro" id="IPR011009">
    <property type="entry name" value="Kinase-like_dom_sf"/>
</dbReference>
<dbReference type="AlphaFoldDB" id="A0A9P5Q9R2"/>
<dbReference type="SUPFAM" id="SSF56112">
    <property type="entry name" value="Protein kinase-like (PK-like)"/>
    <property type="match status" value="1"/>
</dbReference>
<dbReference type="Pfam" id="PF01636">
    <property type="entry name" value="APH"/>
    <property type="match status" value="1"/>
</dbReference>
<dbReference type="Proteomes" id="UP000772434">
    <property type="component" value="Unassembled WGS sequence"/>
</dbReference>
<accession>A0A9P5Q9R2</accession>
<organism evidence="2 3">
    <name type="scientific">Rhodocollybia butyracea</name>
    <dbReference type="NCBI Taxonomy" id="206335"/>
    <lineage>
        <taxon>Eukaryota</taxon>
        <taxon>Fungi</taxon>
        <taxon>Dikarya</taxon>
        <taxon>Basidiomycota</taxon>
        <taxon>Agaricomycotina</taxon>
        <taxon>Agaricomycetes</taxon>
        <taxon>Agaricomycetidae</taxon>
        <taxon>Agaricales</taxon>
        <taxon>Marasmiineae</taxon>
        <taxon>Omphalotaceae</taxon>
        <taxon>Rhodocollybia</taxon>
    </lineage>
</organism>
<comment type="caution">
    <text evidence="2">The sequence shown here is derived from an EMBL/GenBank/DDBJ whole genome shotgun (WGS) entry which is preliminary data.</text>
</comment>
<dbReference type="InterPro" id="IPR051678">
    <property type="entry name" value="AGP_Transferase"/>
</dbReference>
<dbReference type="EMBL" id="JADNRY010000004">
    <property type="protein sequence ID" value="KAF9077278.1"/>
    <property type="molecule type" value="Genomic_DNA"/>
</dbReference>
<evidence type="ECO:0000313" key="2">
    <source>
        <dbReference type="EMBL" id="KAF9077278.1"/>
    </source>
</evidence>
<protein>
    <submittedName>
        <fullName evidence="2">Kinase-like domain-containing protein</fullName>
    </submittedName>
</protein>
<dbReference type="Gene3D" id="3.90.1200.10">
    <property type="match status" value="1"/>
</dbReference>
<dbReference type="PANTHER" id="PTHR21310">
    <property type="entry name" value="AMINOGLYCOSIDE PHOSPHOTRANSFERASE-RELATED-RELATED"/>
    <property type="match status" value="1"/>
</dbReference>
<evidence type="ECO:0000259" key="1">
    <source>
        <dbReference type="Pfam" id="PF01636"/>
    </source>
</evidence>
<dbReference type="InterPro" id="IPR002575">
    <property type="entry name" value="Aminoglycoside_PTrfase"/>
</dbReference>
<dbReference type="OrthoDB" id="4177236at2759"/>
<keyword evidence="3" id="KW-1185">Reference proteome</keyword>
<dbReference type="GO" id="GO:0016301">
    <property type="term" value="F:kinase activity"/>
    <property type="evidence" value="ECO:0007669"/>
    <property type="project" value="UniProtKB-KW"/>
</dbReference>
<keyword evidence="2" id="KW-0418">Kinase</keyword>
<proteinExistence type="predicted"/>
<evidence type="ECO:0000313" key="3">
    <source>
        <dbReference type="Proteomes" id="UP000772434"/>
    </source>
</evidence>